<keyword evidence="5 8" id="KW-0812">Transmembrane</keyword>
<dbReference type="Proteomes" id="UP000482578">
    <property type="component" value="Unassembled WGS sequence"/>
</dbReference>
<feature type="transmembrane region" description="Helical" evidence="8">
    <location>
        <begin position="64"/>
        <end position="86"/>
    </location>
</feature>
<feature type="transmembrane region" description="Helical" evidence="8">
    <location>
        <begin position="311"/>
        <end position="341"/>
    </location>
</feature>
<feature type="transmembrane region" description="Helical" evidence="8">
    <location>
        <begin position="241"/>
        <end position="262"/>
    </location>
</feature>
<dbReference type="RefSeq" id="WP_163315604.1">
    <property type="nucleotide sequence ID" value="NZ_JAAGAA010000004.1"/>
</dbReference>
<evidence type="ECO:0000256" key="6">
    <source>
        <dbReference type="ARBA" id="ARBA00022989"/>
    </source>
</evidence>
<feature type="transmembrane region" description="Helical" evidence="8">
    <location>
        <begin position="12"/>
        <end position="30"/>
    </location>
</feature>
<comment type="subcellular location">
    <subcellularLocation>
        <location evidence="1">Cell membrane</location>
        <topology evidence="1">Multi-pass membrane protein</topology>
    </subcellularLocation>
</comment>
<evidence type="ECO:0000313" key="10">
    <source>
        <dbReference type="Proteomes" id="UP000482578"/>
    </source>
</evidence>
<comment type="caution">
    <text evidence="9">The sequence shown here is derived from an EMBL/GenBank/DDBJ whole genome shotgun (WGS) entry which is preliminary data.</text>
</comment>
<proteinExistence type="inferred from homology"/>
<keyword evidence="7 8" id="KW-0472">Membrane</keyword>
<dbReference type="PANTHER" id="PTHR21716:SF67">
    <property type="entry name" value="TRANSPORT PROTEIN YDIK-RELATED"/>
    <property type="match status" value="1"/>
</dbReference>
<evidence type="ECO:0000256" key="5">
    <source>
        <dbReference type="ARBA" id="ARBA00022692"/>
    </source>
</evidence>
<evidence type="ECO:0000313" key="9">
    <source>
        <dbReference type="EMBL" id="NDV12377.1"/>
    </source>
</evidence>
<evidence type="ECO:0000256" key="7">
    <source>
        <dbReference type="ARBA" id="ARBA00023136"/>
    </source>
</evidence>
<dbReference type="EMBL" id="JAAGAA010000004">
    <property type="protein sequence ID" value="NDV12377.1"/>
    <property type="molecule type" value="Genomic_DNA"/>
</dbReference>
<evidence type="ECO:0000256" key="8">
    <source>
        <dbReference type="SAM" id="Phobius"/>
    </source>
</evidence>
<evidence type="ECO:0000256" key="4">
    <source>
        <dbReference type="ARBA" id="ARBA00022475"/>
    </source>
</evidence>
<dbReference type="AlphaFoldDB" id="A0A6B2KR41"/>
<keyword evidence="10" id="KW-1185">Reference proteome</keyword>
<accession>A0A6B2KR41</accession>
<evidence type="ECO:0000256" key="1">
    <source>
        <dbReference type="ARBA" id="ARBA00004651"/>
    </source>
</evidence>
<dbReference type="InterPro" id="IPR002549">
    <property type="entry name" value="AI-2E-like"/>
</dbReference>
<organism evidence="9 10">
    <name type="scientific">Crenobacter caeni</name>
    <dbReference type="NCBI Taxonomy" id="2705474"/>
    <lineage>
        <taxon>Bacteria</taxon>
        <taxon>Pseudomonadati</taxon>
        <taxon>Pseudomonadota</taxon>
        <taxon>Betaproteobacteria</taxon>
        <taxon>Neisseriales</taxon>
        <taxon>Neisseriaceae</taxon>
        <taxon>Crenobacter</taxon>
    </lineage>
</organism>
<keyword evidence="6 8" id="KW-1133">Transmembrane helix</keyword>
<feature type="transmembrane region" description="Helical" evidence="8">
    <location>
        <begin position="217"/>
        <end position="235"/>
    </location>
</feature>
<feature type="transmembrane region" description="Helical" evidence="8">
    <location>
        <begin position="36"/>
        <end position="52"/>
    </location>
</feature>
<gene>
    <name evidence="9" type="ORF">GZH52_06145</name>
</gene>
<protein>
    <submittedName>
        <fullName evidence="9">AI-2E family transporter</fullName>
    </submittedName>
</protein>
<feature type="transmembrane region" description="Helical" evidence="8">
    <location>
        <begin position="157"/>
        <end position="177"/>
    </location>
</feature>
<dbReference type="GO" id="GO:0005886">
    <property type="term" value="C:plasma membrane"/>
    <property type="evidence" value="ECO:0007669"/>
    <property type="project" value="UniProtKB-SubCell"/>
</dbReference>
<feature type="transmembrane region" description="Helical" evidence="8">
    <location>
        <begin position="274"/>
        <end position="291"/>
    </location>
</feature>
<evidence type="ECO:0000256" key="3">
    <source>
        <dbReference type="ARBA" id="ARBA00022448"/>
    </source>
</evidence>
<keyword evidence="4" id="KW-1003">Cell membrane</keyword>
<dbReference type="Pfam" id="PF01594">
    <property type="entry name" value="AI-2E_transport"/>
    <property type="match status" value="1"/>
</dbReference>
<reference evidence="9 10" key="1">
    <citation type="submission" date="2020-02" db="EMBL/GenBank/DDBJ databases">
        <authorList>
            <person name="Yang Z."/>
        </authorList>
    </citation>
    <scope>NUCLEOTIDE SEQUENCE [LARGE SCALE GENOMIC DNA]</scope>
    <source>
        <strain evidence="9 10">HX-7-9</strain>
    </source>
</reference>
<evidence type="ECO:0000256" key="2">
    <source>
        <dbReference type="ARBA" id="ARBA00009773"/>
    </source>
</evidence>
<sequence>MQNETPAINVMTVLRIGAVLLLIGACLKVVLPFTGALIWAAIISISVWPWYLRLAHLLGHRRRLAALLISSLLMLAIAGPISLMAVKLAHVLPDAQSLETLSHAPLPPPPEWLARIPLAGDKLTQFWLSVQGDLPGMLEKLRPTVNKVALWILEQGASVGFSLLEIILAIVLSGFLLTKGDELWDGANLTLSKLGGSPAGDLAEVVARTVRSVSNGVVGTALAQTILCVIGLLIAGVPGALALGFLCFVFAVAQLPTLLVWLPAAGWVFYSGDNTYGVFLLLWGFLLVNTVDNVLRPLLISQGAQMPLIMIFMGVIGGLLAWGVIGLFIGPTLLAVALTLYRHWLGEADHPTG</sequence>
<name>A0A6B2KR41_9NEIS</name>
<keyword evidence="3" id="KW-0813">Transport</keyword>
<dbReference type="PANTHER" id="PTHR21716">
    <property type="entry name" value="TRANSMEMBRANE PROTEIN"/>
    <property type="match status" value="1"/>
</dbReference>
<comment type="similarity">
    <text evidence="2">Belongs to the autoinducer-2 exporter (AI-2E) (TC 2.A.86) family.</text>
</comment>